<keyword evidence="9" id="KW-1185">Reference proteome</keyword>
<evidence type="ECO:0000256" key="2">
    <source>
        <dbReference type="ARBA" id="ARBA00022692"/>
    </source>
</evidence>
<proteinExistence type="predicted"/>
<protein>
    <recommendedName>
        <fullName evidence="7">O-antigen ligase-related domain-containing protein</fullName>
    </recommendedName>
</protein>
<keyword evidence="2 6" id="KW-0812">Transmembrane</keyword>
<dbReference type="Pfam" id="PF04932">
    <property type="entry name" value="Wzy_C"/>
    <property type="match status" value="1"/>
</dbReference>
<feature type="transmembrane region" description="Helical" evidence="6">
    <location>
        <begin position="315"/>
        <end position="335"/>
    </location>
</feature>
<sequence length="415" mass="45882">MIGLIIPWVVPLAGVNLPVYRIVLIMTLMPSLASWLTGKAGPVRAADLGVLLYCVWIAVALTAAAGIPAALQPSASYFIDGMGAYLLARCYIRSAEDFSNMVAFAVKLIALLLPFALYEWMTGRAILLELFGKVFPTVELAPMPPRMGVYRVQGPFSHSILFGVFCGSLVALAGSVDVSKRLIFGRWLSVSLLVATTFLSLSSAPIAGVALQAALLIWCMALGRFWWQWKLLWAIALVSYLVVEFGSNQTPVQFYISHFTFDRQTGWYRLLIWDYGSASVMNNPLLGIGQADWVRPPWMVSTTVDNFWLLTAMRYGLPSLIILFVSILSIWTALARKRDVAPALEPYRRGYLICIATFVIVGSTVHFWAAIYSWFFFLVGCGVWLLDTEHAGKPAGRSLRTRAPHGGRRPTRASS</sequence>
<dbReference type="InterPro" id="IPR007016">
    <property type="entry name" value="O-antigen_ligase-rel_domated"/>
</dbReference>
<dbReference type="EMBL" id="JACIDW010000001">
    <property type="protein sequence ID" value="MBB3962772.1"/>
    <property type="molecule type" value="Genomic_DNA"/>
</dbReference>
<evidence type="ECO:0000259" key="7">
    <source>
        <dbReference type="Pfam" id="PF04932"/>
    </source>
</evidence>
<dbReference type="PANTHER" id="PTHR37422">
    <property type="entry name" value="TEICHURONIC ACID BIOSYNTHESIS PROTEIN TUAE"/>
    <property type="match status" value="1"/>
</dbReference>
<keyword evidence="4 6" id="KW-0472">Membrane</keyword>
<feature type="transmembrane region" description="Helical" evidence="6">
    <location>
        <begin position="104"/>
        <end position="121"/>
    </location>
</feature>
<evidence type="ECO:0000256" key="6">
    <source>
        <dbReference type="SAM" id="Phobius"/>
    </source>
</evidence>
<dbReference type="GO" id="GO:0016020">
    <property type="term" value="C:membrane"/>
    <property type="evidence" value="ECO:0007669"/>
    <property type="project" value="UniProtKB-SubCell"/>
</dbReference>
<accession>A0A7W6G9C6</accession>
<evidence type="ECO:0000256" key="3">
    <source>
        <dbReference type="ARBA" id="ARBA00022989"/>
    </source>
</evidence>
<reference evidence="8 9" key="1">
    <citation type="submission" date="2020-08" db="EMBL/GenBank/DDBJ databases">
        <title>Genomic Encyclopedia of Type Strains, Phase IV (KMG-IV): sequencing the most valuable type-strain genomes for metagenomic binning, comparative biology and taxonomic classification.</title>
        <authorList>
            <person name="Goeker M."/>
        </authorList>
    </citation>
    <scope>NUCLEOTIDE SEQUENCE [LARGE SCALE GENOMIC DNA]</scope>
    <source>
        <strain evidence="8 9">DSM 26575</strain>
    </source>
</reference>
<feature type="region of interest" description="Disordered" evidence="5">
    <location>
        <begin position="396"/>
        <end position="415"/>
    </location>
</feature>
<evidence type="ECO:0000313" key="8">
    <source>
        <dbReference type="EMBL" id="MBB3962772.1"/>
    </source>
</evidence>
<evidence type="ECO:0000313" key="9">
    <source>
        <dbReference type="Proteomes" id="UP000582090"/>
    </source>
</evidence>
<dbReference type="PANTHER" id="PTHR37422:SF13">
    <property type="entry name" value="LIPOPOLYSACCHARIDE BIOSYNTHESIS PROTEIN PA4999-RELATED"/>
    <property type="match status" value="1"/>
</dbReference>
<keyword evidence="3 6" id="KW-1133">Transmembrane helix</keyword>
<feature type="transmembrane region" description="Helical" evidence="6">
    <location>
        <begin position="50"/>
        <end position="69"/>
    </location>
</feature>
<evidence type="ECO:0000256" key="4">
    <source>
        <dbReference type="ARBA" id="ARBA00023136"/>
    </source>
</evidence>
<feature type="transmembrane region" description="Helical" evidence="6">
    <location>
        <begin position="156"/>
        <end position="176"/>
    </location>
</feature>
<dbReference type="InterPro" id="IPR051533">
    <property type="entry name" value="WaaL-like"/>
</dbReference>
<feature type="compositionally biased region" description="Basic residues" evidence="5">
    <location>
        <begin position="399"/>
        <end position="415"/>
    </location>
</feature>
<comment type="subcellular location">
    <subcellularLocation>
        <location evidence="1">Membrane</location>
        <topology evidence="1">Multi-pass membrane protein</topology>
    </subcellularLocation>
</comment>
<dbReference type="AlphaFoldDB" id="A0A7W6G9C6"/>
<evidence type="ECO:0000256" key="1">
    <source>
        <dbReference type="ARBA" id="ARBA00004141"/>
    </source>
</evidence>
<organism evidence="8 9">
    <name type="scientific">Rhizobium metallidurans</name>
    <dbReference type="NCBI Taxonomy" id="1265931"/>
    <lineage>
        <taxon>Bacteria</taxon>
        <taxon>Pseudomonadati</taxon>
        <taxon>Pseudomonadota</taxon>
        <taxon>Alphaproteobacteria</taxon>
        <taxon>Hyphomicrobiales</taxon>
        <taxon>Rhizobiaceae</taxon>
        <taxon>Rhizobium/Agrobacterium group</taxon>
        <taxon>Rhizobium</taxon>
    </lineage>
</organism>
<feature type="transmembrane region" description="Helical" evidence="6">
    <location>
        <begin position="231"/>
        <end position="247"/>
    </location>
</feature>
<evidence type="ECO:0000256" key="5">
    <source>
        <dbReference type="SAM" id="MobiDB-lite"/>
    </source>
</evidence>
<feature type="domain" description="O-antigen ligase-related" evidence="7">
    <location>
        <begin position="189"/>
        <end position="324"/>
    </location>
</feature>
<dbReference type="Proteomes" id="UP000582090">
    <property type="component" value="Unassembled WGS sequence"/>
</dbReference>
<gene>
    <name evidence="8" type="ORF">GGQ67_000390</name>
</gene>
<feature type="transmembrane region" description="Helical" evidence="6">
    <location>
        <begin position="347"/>
        <end position="365"/>
    </location>
</feature>
<name>A0A7W6G9C6_9HYPH</name>
<dbReference type="RefSeq" id="WP_246400065.1">
    <property type="nucleotide sequence ID" value="NZ_JACIDW010000001.1"/>
</dbReference>
<feature type="transmembrane region" description="Helical" evidence="6">
    <location>
        <begin position="183"/>
        <end position="201"/>
    </location>
</feature>
<comment type="caution">
    <text evidence="8">The sequence shown here is derived from an EMBL/GenBank/DDBJ whole genome shotgun (WGS) entry which is preliminary data.</text>
</comment>